<keyword evidence="1" id="KW-0812">Transmembrane</keyword>
<keyword evidence="1" id="KW-0472">Membrane</keyword>
<evidence type="ECO:0000256" key="1">
    <source>
        <dbReference type="SAM" id="Phobius"/>
    </source>
</evidence>
<evidence type="ECO:0000313" key="2">
    <source>
        <dbReference type="EMBL" id="SJM91593.1"/>
    </source>
</evidence>
<dbReference type="EMBL" id="FUKI01000093">
    <property type="protein sequence ID" value="SJM91593.1"/>
    <property type="molecule type" value="Genomic_DNA"/>
</dbReference>
<accession>A0A1R4H5Q8</accession>
<evidence type="ECO:0000313" key="3">
    <source>
        <dbReference type="Proteomes" id="UP000195667"/>
    </source>
</evidence>
<gene>
    <name evidence="2" type="ORF">CRENPOLYSF1_20040</name>
</gene>
<protein>
    <submittedName>
        <fullName evidence="2">Uncharacterized protein</fullName>
    </submittedName>
</protein>
<feature type="transmembrane region" description="Helical" evidence="1">
    <location>
        <begin position="16"/>
        <end position="41"/>
    </location>
</feature>
<keyword evidence="3" id="KW-1185">Reference proteome</keyword>
<organism evidence="2 3">
    <name type="scientific">Crenothrix polyspora</name>
    <dbReference type="NCBI Taxonomy" id="360316"/>
    <lineage>
        <taxon>Bacteria</taxon>
        <taxon>Pseudomonadati</taxon>
        <taxon>Pseudomonadota</taxon>
        <taxon>Gammaproteobacteria</taxon>
        <taxon>Methylococcales</taxon>
        <taxon>Crenotrichaceae</taxon>
        <taxon>Crenothrix</taxon>
    </lineage>
</organism>
<sequence length="42" mass="5176">MHSDCYQFWVLRRKKLTFYAIIVIFTAYMSKEVVICGKYYYP</sequence>
<reference evidence="3" key="1">
    <citation type="submission" date="2017-02" db="EMBL/GenBank/DDBJ databases">
        <authorList>
            <person name="Daims H."/>
        </authorList>
    </citation>
    <scope>NUCLEOTIDE SEQUENCE [LARGE SCALE GENOMIC DNA]</scope>
</reference>
<dbReference type="AlphaFoldDB" id="A0A1R4H5Q8"/>
<name>A0A1R4H5Q8_9GAMM</name>
<keyword evidence="1" id="KW-1133">Transmembrane helix</keyword>
<proteinExistence type="predicted"/>
<dbReference type="Proteomes" id="UP000195667">
    <property type="component" value="Unassembled WGS sequence"/>
</dbReference>